<organism evidence="8 9">
    <name type="scientific">Paramecium pentaurelia</name>
    <dbReference type="NCBI Taxonomy" id="43138"/>
    <lineage>
        <taxon>Eukaryota</taxon>
        <taxon>Sar</taxon>
        <taxon>Alveolata</taxon>
        <taxon>Ciliophora</taxon>
        <taxon>Intramacronucleata</taxon>
        <taxon>Oligohymenophorea</taxon>
        <taxon>Peniculida</taxon>
        <taxon>Parameciidae</taxon>
        <taxon>Paramecium</taxon>
    </lineage>
</organism>
<evidence type="ECO:0000256" key="2">
    <source>
        <dbReference type="ARBA" id="ARBA00022692"/>
    </source>
</evidence>
<dbReference type="GO" id="GO:0005509">
    <property type="term" value="F:calcium ion binding"/>
    <property type="evidence" value="ECO:0007669"/>
    <property type="project" value="InterPro"/>
</dbReference>
<proteinExistence type="predicted"/>
<keyword evidence="2 5" id="KW-0812">Transmembrane</keyword>
<feature type="transmembrane region" description="Helical" evidence="5">
    <location>
        <begin position="211"/>
        <end position="234"/>
    </location>
</feature>
<feature type="domain" description="Thioredoxin" evidence="7">
    <location>
        <begin position="1181"/>
        <end position="1303"/>
    </location>
</feature>
<feature type="transmembrane region" description="Helical" evidence="5">
    <location>
        <begin position="634"/>
        <end position="652"/>
    </location>
</feature>
<evidence type="ECO:0000256" key="3">
    <source>
        <dbReference type="ARBA" id="ARBA00022989"/>
    </source>
</evidence>
<evidence type="ECO:0000259" key="7">
    <source>
        <dbReference type="PROSITE" id="PS51352"/>
    </source>
</evidence>
<dbReference type="PANTHER" id="PTHR46726">
    <property type="entry name" value="TWO PORE CHANNEL 3"/>
    <property type="match status" value="1"/>
</dbReference>
<dbReference type="EMBL" id="CAJJDO010000137">
    <property type="protein sequence ID" value="CAD8204506.1"/>
    <property type="molecule type" value="Genomic_DNA"/>
</dbReference>
<evidence type="ECO:0000259" key="6">
    <source>
        <dbReference type="PROSITE" id="PS50222"/>
    </source>
</evidence>
<evidence type="ECO:0000313" key="8">
    <source>
        <dbReference type="EMBL" id="CAD8204506.1"/>
    </source>
</evidence>
<feature type="transmembrane region" description="Helical" evidence="5">
    <location>
        <begin position="246"/>
        <end position="266"/>
    </location>
</feature>
<evidence type="ECO:0000256" key="1">
    <source>
        <dbReference type="ARBA" id="ARBA00004141"/>
    </source>
</evidence>
<dbReference type="InterPro" id="IPR013766">
    <property type="entry name" value="Thioredoxin_domain"/>
</dbReference>
<dbReference type="OrthoDB" id="295175at2759"/>
<dbReference type="GO" id="GO:0016020">
    <property type="term" value="C:membrane"/>
    <property type="evidence" value="ECO:0007669"/>
    <property type="project" value="UniProtKB-SubCell"/>
</dbReference>
<dbReference type="InterPro" id="IPR005821">
    <property type="entry name" value="Ion_trans_dom"/>
</dbReference>
<comment type="caution">
    <text evidence="8">The sequence shown here is derived from an EMBL/GenBank/DDBJ whole genome shotgun (WGS) entry which is preliminary data.</text>
</comment>
<dbReference type="CDD" id="cd02961">
    <property type="entry name" value="PDI_a_family"/>
    <property type="match status" value="1"/>
</dbReference>
<gene>
    <name evidence="8" type="ORF">PPENT_87.1.T1370114</name>
</gene>
<reference evidence="8" key="1">
    <citation type="submission" date="2021-01" db="EMBL/GenBank/DDBJ databases">
        <authorList>
            <consortium name="Genoscope - CEA"/>
            <person name="William W."/>
        </authorList>
    </citation>
    <scope>NUCLEOTIDE SEQUENCE</scope>
</reference>
<feature type="transmembrane region" description="Helical" evidence="5">
    <location>
        <begin position="664"/>
        <end position="687"/>
    </location>
</feature>
<sequence>MKKDKRSDKRKSSQASLYRSSITITDIPDTLIEKNDILAEEIQKTVKTLTFQQRIAKAERHIYDAYFLRTIRNDIDETNKKFLKILWIIENQQFWIYFQFLLTLIYQLMTFFESSATDGLEGFLLAFFGLDTIITIILLKSKKKGGLGFKFNLKRQLKIFFFCICLLDFFVHLGDPSIVRFSRILRAFLMPLYSKDLRRTLKGILKASRDLFLLIVLYLFIISIFSFVGINLIGELDNVDKTTQDYGNFLKLFSMLLMTATLDFYPDILIPPMMEGTYYALFFIIYLLLFIFLFAPIPLAVVYEGFRNHRMEIAISDIIKQKSAMMASFISLDFEDQGYISETQFKDFIRGFYRNQLSEHKLLQLFGEIDKDFNDKVQFDEFYQLLRVLQDGTRFNLPQAKPLECWERLRAFVNQRGLQRFIEGSLFGTIMLVVTITNCILIIAAFFIEDLSVLDIFNQLDTIFLVLYSLECLVKIVAIGIREYFNEGWNVFDISLVILQIIFDYVLFNVVTGNIVQSIKANRILRLAKIQKVFRLFRAFRSVKIISFLLKGVEFLDVVRRLLYKILFCIPIIFRLMMPVQMVFFIYATIGIYVYGNVETVPDNPYANSKCDPSQFQYSWGDCKYADFKSFAGAYLMMLQFFIAAEWNQVVFELTYDTGDMFSAMIFIGSFEFLSIFLLALISGLVWEVFTIVSLSIKQEDEQIGDEIEISNEAQLDTKINGISGVTQLKKKTRILNDDNPDVIQFQSNDNRDQKEGNPAFRTISEQFQQDTFNENNLQTREDSQVRIVQIAHSKTIIRIKTPEYKPYDVGALYKQHFKDYQIFLEFKQSNDGFDVQHVTTEYMNHLRNEIKKDEIFHKKYINISNHHLLIQNAVLRDASEVYIKKQEDEFFKTSYREKFERIQELKFQSKFKIESKILFSLMGILKFPKPNIKYYFQILYLIENYFTYQLLPESSFFKLLHQINNKWYLISIEDMQICFNRLHSGPWDHSDTLFTTSNLQICENLRSFIDQDTYESRTTVEDFKLSLSKLAKNFEMDISSVDVNSSCILYQITNDQYAYDTNSIKLRRNQDEISPDQKFVVLESQRNIGTKTCFTHRQDSQSPDEHKHINKTIMFVLSKTQAQEQRIIYQNQVMLAQFILDLAGVIHNYSHNFFQQIEDLKVKVLKECDQFIIKMYILILLIVQAYSKHSFSENTKVKSLNQSEFEQFNIGRDNHSWFILFYRPSCPHCQKVIPIWDSFAEYNQTQSKIGAVNCEVEKSLCKLFSIDAVPTMILISEGGNLHHYSGNRTKESFVQFLDKNWQNNEIETPPKDDFQIFDTTTIFILLLLVLAGFLIWIYFQEKYEYSSISSQANQSSIIEMPEINKPIEI</sequence>
<feature type="transmembrane region" description="Helical" evidence="5">
    <location>
        <begin position="159"/>
        <end position="179"/>
    </location>
</feature>
<dbReference type="GO" id="GO:0005216">
    <property type="term" value="F:monoatomic ion channel activity"/>
    <property type="evidence" value="ECO:0007669"/>
    <property type="project" value="InterPro"/>
</dbReference>
<feature type="transmembrane region" description="Helical" evidence="5">
    <location>
        <begin position="123"/>
        <end position="139"/>
    </location>
</feature>
<dbReference type="InterPro" id="IPR002048">
    <property type="entry name" value="EF_hand_dom"/>
</dbReference>
<keyword evidence="3 5" id="KW-1133">Transmembrane helix</keyword>
<dbReference type="Proteomes" id="UP000689195">
    <property type="component" value="Unassembled WGS sequence"/>
</dbReference>
<keyword evidence="9" id="KW-1185">Reference proteome</keyword>
<feature type="transmembrane region" description="Helical" evidence="5">
    <location>
        <begin position="278"/>
        <end position="303"/>
    </location>
</feature>
<dbReference type="PROSITE" id="PS51352">
    <property type="entry name" value="THIOREDOXIN_2"/>
    <property type="match status" value="1"/>
</dbReference>
<feature type="transmembrane region" description="Helical" evidence="5">
    <location>
        <begin position="426"/>
        <end position="448"/>
    </location>
</feature>
<dbReference type="PANTHER" id="PTHR46726:SF1">
    <property type="entry name" value="TWO-PORE CALCIUM CHANNEL 3"/>
    <property type="match status" value="1"/>
</dbReference>
<protein>
    <submittedName>
        <fullName evidence="8">Uncharacterized protein</fullName>
    </submittedName>
</protein>
<evidence type="ECO:0000256" key="5">
    <source>
        <dbReference type="SAM" id="Phobius"/>
    </source>
</evidence>
<evidence type="ECO:0000313" key="9">
    <source>
        <dbReference type="Proteomes" id="UP000689195"/>
    </source>
</evidence>
<dbReference type="PROSITE" id="PS50222">
    <property type="entry name" value="EF_HAND_2"/>
    <property type="match status" value="1"/>
</dbReference>
<feature type="transmembrane region" description="Helical" evidence="5">
    <location>
        <begin position="94"/>
        <end position="111"/>
    </location>
</feature>
<dbReference type="Pfam" id="PF13499">
    <property type="entry name" value="EF-hand_7"/>
    <property type="match status" value="1"/>
</dbReference>
<name>A0A8S1XSQ4_9CILI</name>
<dbReference type="Pfam" id="PF00085">
    <property type="entry name" value="Thioredoxin"/>
    <property type="match status" value="1"/>
</dbReference>
<accession>A0A8S1XSQ4</accession>
<feature type="transmembrane region" description="Helical" evidence="5">
    <location>
        <begin position="1321"/>
        <end position="1340"/>
    </location>
</feature>
<evidence type="ECO:0000256" key="4">
    <source>
        <dbReference type="ARBA" id="ARBA00023136"/>
    </source>
</evidence>
<feature type="transmembrane region" description="Helical" evidence="5">
    <location>
        <begin position="494"/>
        <end position="516"/>
    </location>
</feature>
<dbReference type="Pfam" id="PF00520">
    <property type="entry name" value="Ion_trans"/>
    <property type="match status" value="2"/>
</dbReference>
<feature type="domain" description="EF-hand" evidence="6">
    <location>
        <begin position="357"/>
        <end position="392"/>
    </location>
</feature>
<keyword evidence="4 5" id="KW-0472">Membrane</keyword>
<comment type="subcellular location">
    <subcellularLocation>
        <location evidence="1">Membrane</location>
        <topology evidence="1">Multi-pass membrane protein</topology>
    </subcellularLocation>
</comment>
<feature type="transmembrane region" description="Helical" evidence="5">
    <location>
        <begin position="566"/>
        <end position="595"/>
    </location>
</feature>